<accession>A0A8J3GL84</accession>
<reference evidence="1" key="2">
    <citation type="submission" date="2020-09" db="EMBL/GenBank/DDBJ databases">
        <authorList>
            <person name="Sun Q."/>
            <person name="Kim S."/>
        </authorList>
    </citation>
    <scope>NUCLEOTIDE SEQUENCE</scope>
    <source>
        <strain evidence="1">KCTC 42249</strain>
    </source>
</reference>
<dbReference type="PROSITE" id="PS51257">
    <property type="entry name" value="PROKAR_LIPOPROTEIN"/>
    <property type="match status" value="1"/>
</dbReference>
<name>A0A8J3GL84_9HYPH</name>
<dbReference type="RefSeq" id="WP_189504771.1">
    <property type="nucleotide sequence ID" value="NZ_BMZQ01000002.1"/>
</dbReference>
<organism evidence="1 2">
    <name type="scientific">Tianweitania populi</name>
    <dbReference type="NCBI Taxonomy" id="1607949"/>
    <lineage>
        <taxon>Bacteria</taxon>
        <taxon>Pseudomonadati</taxon>
        <taxon>Pseudomonadota</taxon>
        <taxon>Alphaproteobacteria</taxon>
        <taxon>Hyphomicrobiales</taxon>
        <taxon>Phyllobacteriaceae</taxon>
        <taxon>Tianweitania</taxon>
    </lineage>
</organism>
<dbReference type="AlphaFoldDB" id="A0A8J3GL84"/>
<reference evidence="1" key="1">
    <citation type="journal article" date="2014" name="Int. J. Syst. Evol. Microbiol.">
        <title>Complete genome sequence of Corynebacterium casei LMG S-19264T (=DSM 44701T), isolated from a smear-ripened cheese.</title>
        <authorList>
            <consortium name="US DOE Joint Genome Institute (JGI-PGF)"/>
            <person name="Walter F."/>
            <person name="Albersmeier A."/>
            <person name="Kalinowski J."/>
            <person name="Ruckert C."/>
        </authorList>
    </citation>
    <scope>NUCLEOTIDE SEQUENCE</scope>
    <source>
        <strain evidence="1">KCTC 42249</strain>
    </source>
</reference>
<evidence type="ECO:0000313" key="1">
    <source>
        <dbReference type="EMBL" id="GHD17927.1"/>
    </source>
</evidence>
<evidence type="ECO:0000313" key="2">
    <source>
        <dbReference type="Proteomes" id="UP000630142"/>
    </source>
</evidence>
<dbReference type="Proteomes" id="UP000630142">
    <property type="component" value="Unassembled WGS sequence"/>
</dbReference>
<protein>
    <submittedName>
        <fullName evidence="1">Uncharacterized protein</fullName>
    </submittedName>
</protein>
<dbReference type="Gene3D" id="3.30.160.150">
    <property type="entry name" value="Lipoprotein like domain"/>
    <property type="match status" value="1"/>
</dbReference>
<comment type="caution">
    <text evidence="1">The sequence shown here is derived from an EMBL/GenBank/DDBJ whole genome shotgun (WGS) entry which is preliminary data.</text>
</comment>
<dbReference type="EMBL" id="BMZQ01000002">
    <property type="protein sequence ID" value="GHD17927.1"/>
    <property type="molecule type" value="Genomic_DNA"/>
</dbReference>
<sequence>MSSVDVRNSGAVRFLRPALLLVAAGLLGLAAGCQARPLYGSGGTLVSGATGDVTPLSSISVKAVGSRPAQIVRNQLVFLLNGGAKPQATTRYSVGLNVTSETSSAAYVQRTSEDEPTAGAVTMRGAYDITDTTTGQVIRTGSRQVVSSFDVPRQQFSALRAERDAQERAGRELAELLRLAIAQDLSQPAGFGAKSSVSAPIAEVTPRPGNQTRGSIAN</sequence>
<gene>
    <name evidence="1" type="ORF">GCM10016234_27680</name>
</gene>
<keyword evidence="2" id="KW-1185">Reference proteome</keyword>
<proteinExistence type="predicted"/>